<name>A0A8S5VIB7_9CAUD</name>
<dbReference type="EMBL" id="BK016273">
    <property type="protein sequence ID" value="DAG06513.1"/>
    <property type="molecule type" value="Genomic_DNA"/>
</dbReference>
<sequence>MKLDLWVRLNITMADDNKVSGWTQIYGKHELAMYKKPFKSLKPIVNDHIERINWLTICNRWGETNQVIEVNTSKIKKYVIKECVQPYDTEEEYYAIKEWYRNYMRGRTFLENNG</sequence>
<organism evidence="1">
    <name type="scientific">Siphoviridae sp. ctsYb1</name>
    <dbReference type="NCBI Taxonomy" id="2825696"/>
    <lineage>
        <taxon>Viruses</taxon>
        <taxon>Duplodnaviria</taxon>
        <taxon>Heunggongvirae</taxon>
        <taxon>Uroviricota</taxon>
        <taxon>Caudoviricetes</taxon>
    </lineage>
</organism>
<accession>A0A8S5VIB7</accession>
<protein>
    <submittedName>
        <fullName evidence="1">Uncharacterized protein</fullName>
    </submittedName>
</protein>
<reference evidence="1" key="1">
    <citation type="journal article" date="2021" name="Proc. Natl. Acad. Sci. U.S.A.">
        <title>A Catalog of Tens of Thousands of Viruses from Human Metagenomes Reveals Hidden Associations with Chronic Diseases.</title>
        <authorList>
            <person name="Tisza M.J."/>
            <person name="Buck C.B."/>
        </authorList>
    </citation>
    <scope>NUCLEOTIDE SEQUENCE</scope>
    <source>
        <strain evidence="1">CtsYb1</strain>
    </source>
</reference>
<proteinExistence type="predicted"/>
<evidence type="ECO:0000313" key="1">
    <source>
        <dbReference type="EMBL" id="DAG06513.1"/>
    </source>
</evidence>